<dbReference type="EMBL" id="MNUI01000054">
    <property type="protein sequence ID" value="OIN88810.1"/>
    <property type="molecule type" value="Genomic_DNA"/>
</dbReference>
<dbReference type="SUPFAM" id="SSF50630">
    <property type="entry name" value="Acid proteases"/>
    <property type="match status" value="1"/>
</dbReference>
<gene>
    <name evidence="3" type="ORF">AUJ59_03270</name>
</gene>
<reference evidence="3 4" key="1">
    <citation type="journal article" date="2016" name="Environ. Microbiol.">
        <title>Genomic resolution of a cold subsurface aquifer community provides metabolic insights for novel microbes adapted to high CO concentrations.</title>
        <authorList>
            <person name="Probst A.J."/>
            <person name="Castelle C.J."/>
            <person name="Singh A."/>
            <person name="Brown C.T."/>
            <person name="Anantharaman K."/>
            <person name="Sharon I."/>
            <person name="Hug L.A."/>
            <person name="Burstein D."/>
            <person name="Emerson J.B."/>
            <person name="Thomas B.C."/>
            <person name="Banfield J.F."/>
        </authorList>
    </citation>
    <scope>NUCLEOTIDE SEQUENCE [LARGE SCALE GENOMIC DNA]</scope>
    <source>
        <strain evidence="3">CG1_02_47_37</strain>
    </source>
</reference>
<dbReference type="InterPro" id="IPR001969">
    <property type="entry name" value="Aspartic_peptidase_AS"/>
</dbReference>
<dbReference type="PROSITE" id="PS00141">
    <property type="entry name" value="ASP_PROTEASE"/>
    <property type="match status" value="1"/>
</dbReference>
<name>A0A1J4RQY6_9BACT</name>
<organism evidence="3 4">
    <name type="scientific">Candidatus Beckwithbacteria bacterium CG1_02_47_37</name>
    <dbReference type="NCBI Taxonomy" id="1805034"/>
    <lineage>
        <taxon>Bacteria</taxon>
        <taxon>Candidatus Beckwithiibacteriota</taxon>
    </lineage>
</organism>
<feature type="domain" description="Peptidase A2" evidence="2">
    <location>
        <begin position="36"/>
        <end position="74"/>
    </location>
</feature>
<dbReference type="InterPro" id="IPR021109">
    <property type="entry name" value="Peptidase_aspartic_dom_sf"/>
</dbReference>
<dbReference type="Proteomes" id="UP000183144">
    <property type="component" value="Unassembled WGS sequence"/>
</dbReference>
<proteinExistence type="predicted"/>
<dbReference type="InterPro" id="IPR001995">
    <property type="entry name" value="Peptidase_A2_cat"/>
</dbReference>
<dbReference type="AlphaFoldDB" id="A0A1J4RQY6"/>
<dbReference type="GO" id="GO:0004190">
    <property type="term" value="F:aspartic-type endopeptidase activity"/>
    <property type="evidence" value="ECO:0007669"/>
    <property type="project" value="InterPro"/>
</dbReference>
<comment type="caution">
    <text evidence="3">The sequence shown here is derived from an EMBL/GenBank/DDBJ whole genome shotgun (WGS) entry which is preliminary data.</text>
</comment>
<dbReference type="GO" id="GO:0006508">
    <property type="term" value="P:proteolysis"/>
    <property type="evidence" value="ECO:0007669"/>
    <property type="project" value="InterPro"/>
</dbReference>
<dbReference type="Gene3D" id="2.40.70.10">
    <property type="entry name" value="Acid Proteases"/>
    <property type="match status" value="1"/>
</dbReference>
<dbReference type="STRING" id="1805034.AUJ59_03270"/>
<evidence type="ECO:0000256" key="1">
    <source>
        <dbReference type="ARBA" id="ARBA00022801"/>
    </source>
</evidence>
<keyword evidence="1" id="KW-0378">Hydrolase</keyword>
<evidence type="ECO:0000313" key="4">
    <source>
        <dbReference type="Proteomes" id="UP000183144"/>
    </source>
</evidence>
<accession>A0A1J4RQY6</accession>
<protein>
    <recommendedName>
        <fullName evidence="2">Peptidase A2 domain-containing protein</fullName>
    </recommendedName>
</protein>
<dbReference type="PROSITE" id="PS50175">
    <property type="entry name" value="ASP_PROT_RETROV"/>
    <property type="match status" value="1"/>
</dbReference>
<evidence type="ECO:0000313" key="3">
    <source>
        <dbReference type="EMBL" id="OIN88810.1"/>
    </source>
</evidence>
<evidence type="ECO:0000259" key="2">
    <source>
        <dbReference type="PROSITE" id="PS50175"/>
    </source>
</evidence>
<sequence>MFLKFPFEYAEIEGLGRLFYPIAKLDLKTIYGYREFDFLVDTGADVTTLPVHILPVLGIEKDKCKVSYTFGVGGIKIKTYEFLLPIKFGRLELSITASAVDAGANSMPLLLGRKDIFENRFNLTLDSKQKMVIIKKN</sequence>